<dbReference type="SUPFAM" id="SSF51366">
    <property type="entry name" value="Ribulose-phoshate binding barrel"/>
    <property type="match status" value="1"/>
</dbReference>
<comment type="pathway">
    <text evidence="3 12 14">Amino-acid biosynthesis; L-histidine biosynthesis; L-histidine from 5-phospho-alpha-D-ribose 1-diphosphate: step 4/9.</text>
</comment>
<evidence type="ECO:0000256" key="9">
    <source>
        <dbReference type="ARBA" id="ARBA00023102"/>
    </source>
</evidence>
<feature type="active site" description="Proton donor" evidence="12">
    <location>
        <position position="130"/>
    </location>
</feature>
<evidence type="ECO:0000313" key="15">
    <source>
        <dbReference type="EMBL" id="WAM34832.1"/>
    </source>
</evidence>
<evidence type="ECO:0000256" key="14">
    <source>
        <dbReference type="RuleBase" id="RU003658"/>
    </source>
</evidence>
<evidence type="ECO:0000256" key="5">
    <source>
        <dbReference type="ARBA" id="ARBA00012550"/>
    </source>
</evidence>
<comment type="similarity">
    <text evidence="4 12 13">Belongs to the HisA/HisF family.</text>
</comment>
<keyword evidence="7 12" id="KW-0963">Cytoplasm</keyword>
<keyword evidence="8 12" id="KW-0028">Amino-acid biosynthesis</keyword>
<dbReference type="HAMAP" id="MF_01014">
    <property type="entry name" value="HisA"/>
    <property type="match status" value="1"/>
</dbReference>
<dbReference type="RefSeq" id="WP_045169378.1">
    <property type="nucleotide sequence ID" value="NZ_CP113865.1"/>
</dbReference>
<evidence type="ECO:0000313" key="16">
    <source>
        <dbReference type="Proteomes" id="UP001164909"/>
    </source>
</evidence>
<feature type="active site" description="Proton acceptor" evidence="12">
    <location>
        <position position="8"/>
    </location>
</feature>
<dbReference type="EMBL" id="CP113865">
    <property type="protein sequence ID" value="WAM34832.1"/>
    <property type="molecule type" value="Genomic_DNA"/>
</dbReference>
<sequence>MIIIPAIDIIGGRCVRLSQGDYNKIQEYSSDPVQQAIFFEKEGAKYLHVVDLEGAKAGNPANFEVIRRIKQSTNLTVQCGGGIRDEATISNYLLAGINYIILGSIIFKNPEFVKNALKKYGSERFIASLDFEDGFLKLSGWQESTKISVKEGIVHIKNLGFQRLIYTDIKTDGMLKGHNFEAASYIRRLFDGFLISSGGISSKDDILRLKDIGTDAVIIGKALYTGHISLKEVINI</sequence>
<gene>
    <name evidence="12 15" type="primary">hisA</name>
    <name evidence="15" type="ORF">OTK00_001085</name>
</gene>
<keyword evidence="16" id="KW-1185">Reference proteome</keyword>
<comment type="subcellular location">
    <subcellularLocation>
        <location evidence="2 12 14">Cytoplasm</location>
    </subcellularLocation>
</comment>
<organism evidence="15 16">
    <name type="scientific">Caldicellulosiruptor morganii</name>
    <dbReference type="NCBI Taxonomy" id="1387555"/>
    <lineage>
        <taxon>Bacteria</taxon>
        <taxon>Bacillati</taxon>
        <taxon>Bacillota</taxon>
        <taxon>Bacillota incertae sedis</taxon>
        <taxon>Caldicellulosiruptorales</taxon>
        <taxon>Caldicellulosiruptoraceae</taxon>
        <taxon>Caldicellulosiruptor</taxon>
    </lineage>
</organism>
<dbReference type="InterPro" id="IPR011060">
    <property type="entry name" value="RibuloseP-bd_barrel"/>
</dbReference>
<evidence type="ECO:0000256" key="6">
    <source>
        <dbReference type="ARBA" id="ARBA00018464"/>
    </source>
</evidence>
<evidence type="ECO:0000256" key="7">
    <source>
        <dbReference type="ARBA" id="ARBA00022490"/>
    </source>
</evidence>
<evidence type="ECO:0000256" key="13">
    <source>
        <dbReference type="RuleBase" id="RU003657"/>
    </source>
</evidence>
<keyword evidence="10 12" id="KW-0413">Isomerase</keyword>
<protein>
    <recommendedName>
        <fullName evidence="6 12">1-(5-phosphoribosyl)-5-[(5-phosphoribosylamino)methylideneamino] imidazole-4-carboxamide isomerase</fullName>
        <ecNumber evidence="5 12">5.3.1.16</ecNumber>
    </recommendedName>
    <alternativeName>
        <fullName evidence="11 12">Phosphoribosylformimino-5-aminoimidazole carboxamide ribotide isomerase</fullName>
    </alternativeName>
</protein>
<evidence type="ECO:0000256" key="1">
    <source>
        <dbReference type="ARBA" id="ARBA00000901"/>
    </source>
</evidence>
<evidence type="ECO:0000256" key="3">
    <source>
        <dbReference type="ARBA" id="ARBA00005133"/>
    </source>
</evidence>
<evidence type="ECO:0000256" key="8">
    <source>
        <dbReference type="ARBA" id="ARBA00022605"/>
    </source>
</evidence>
<dbReference type="PANTHER" id="PTHR43090:SF2">
    <property type="entry name" value="1-(5-PHOSPHORIBOSYL)-5-[(5-PHOSPHORIBOSYLAMINO)METHYLIDENEAMINO] IMIDAZOLE-4-CARBOXAMIDE ISOMERASE"/>
    <property type="match status" value="1"/>
</dbReference>
<dbReference type="Proteomes" id="UP001164909">
    <property type="component" value="Chromosome"/>
</dbReference>
<evidence type="ECO:0000256" key="11">
    <source>
        <dbReference type="ARBA" id="ARBA00030547"/>
    </source>
</evidence>
<dbReference type="InterPro" id="IPR006062">
    <property type="entry name" value="His_biosynth"/>
</dbReference>
<dbReference type="InterPro" id="IPR013785">
    <property type="entry name" value="Aldolase_TIM"/>
</dbReference>
<accession>A0ABY7BS16</accession>
<dbReference type="InterPro" id="IPR006063">
    <property type="entry name" value="HisA_bact_arch"/>
</dbReference>
<evidence type="ECO:0000256" key="12">
    <source>
        <dbReference type="HAMAP-Rule" id="MF_01014"/>
    </source>
</evidence>
<reference evidence="15" key="1">
    <citation type="submission" date="2022-12" db="EMBL/GenBank/DDBJ databases">
        <authorList>
            <person name="Bing R.G."/>
            <person name="Willard D.J."/>
            <person name="Manesh M.J.H."/>
            <person name="Laemthong T."/>
            <person name="Crosby J.R."/>
            <person name="Kelly R.M."/>
        </authorList>
    </citation>
    <scope>NUCLEOTIDE SEQUENCE</scope>
    <source>
        <strain evidence="15">DSM 8990</strain>
    </source>
</reference>
<evidence type="ECO:0000256" key="4">
    <source>
        <dbReference type="ARBA" id="ARBA00009667"/>
    </source>
</evidence>
<dbReference type="InterPro" id="IPR044524">
    <property type="entry name" value="Isoase_HisA-like"/>
</dbReference>
<name>A0ABY7BS16_9FIRM</name>
<evidence type="ECO:0000256" key="10">
    <source>
        <dbReference type="ARBA" id="ARBA00023235"/>
    </source>
</evidence>
<dbReference type="EC" id="5.3.1.16" evidence="5 12"/>
<evidence type="ECO:0000256" key="2">
    <source>
        <dbReference type="ARBA" id="ARBA00004496"/>
    </source>
</evidence>
<proteinExistence type="inferred from homology"/>
<dbReference type="Pfam" id="PF00977">
    <property type="entry name" value="His_biosynth"/>
    <property type="match status" value="1"/>
</dbReference>
<comment type="catalytic activity">
    <reaction evidence="1 12 14">
        <text>1-(5-phospho-beta-D-ribosyl)-5-[(5-phospho-beta-D-ribosylamino)methylideneamino]imidazole-4-carboxamide = 5-[(5-phospho-1-deoxy-D-ribulos-1-ylimino)methylamino]-1-(5-phospho-beta-D-ribosyl)imidazole-4-carboxamide</text>
        <dbReference type="Rhea" id="RHEA:15469"/>
        <dbReference type="ChEBI" id="CHEBI:58435"/>
        <dbReference type="ChEBI" id="CHEBI:58525"/>
        <dbReference type="EC" id="5.3.1.16"/>
    </reaction>
</comment>
<dbReference type="GO" id="GO:0003949">
    <property type="term" value="F:1-(5-phosphoribosyl)-5-[(5-phosphoribosylamino)methylideneamino]imidazole-4-carboxamide isomerase activity"/>
    <property type="evidence" value="ECO:0007669"/>
    <property type="project" value="UniProtKB-EC"/>
</dbReference>
<dbReference type="Gene3D" id="3.20.20.70">
    <property type="entry name" value="Aldolase class I"/>
    <property type="match status" value="1"/>
</dbReference>
<dbReference type="CDD" id="cd04732">
    <property type="entry name" value="HisA"/>
    <property type="match status" value="1"/>
</dbReference>
<dbReference type="NCBIfam" id="TIGR00007">
    <property type="entry name" value="1-(5-phosphoribosyl)-5-[(5-phosphoribosylamino)methylideneamino]imidazole-4-carboxamide isomerase"/>
    <property type="match status" value="1"/>
</dbReference>
<dbReference type="PANTHER" id="PTHR43090">
    <property type="entry name" value="1-(5-PHOSPHORIBOSYL)-5-[(5-PHOSPHORIBOSYLAMINO)METHYLIDENEAMINO] IMIDAZOLE-4-CARBOXAMIDE ISOMERASE"/>
    <property type="match status" value="1"/>
</dbReference>
<keyword evidence="9 12" id="KW-0368">Histidine biosynthesis</keyword>
<dbReference type="InterPro" id="IPR023016">
    <property type="entry name" value="HisA/PriA"/>
</dbReference>